<reference evidence="8 9" key="1">
    <citation type="journal article" date="2018" name="Genet. Mol. Biol.">
        <title>The genome sequence of Dyella jiangningensis FCAV SCS01 from a lignocellulose-decomposing microbial consortium metagenome reveals potential for biotechnological applications.</title>
        <authorList>
            <person name="Desiderato J.G."/>
            <person name="Alvarenga D.O."/>
            <person name="Constancio M.T.L."/>
            <person name="Alves L.M.C."/>
            <person name="Varani A.M."/>
        </authorList>
    </citation>
    <scope>NUCLEOTIDE SEQUENCE [LARGE SCALE GENOMIC DNA]</scope>
    <source>
        <strain evidence="8 9">FCAV SCS01</strain>
    </source>
</reference>
<proteinExistence type="predicted"/>
<keyword evidence="5 6" id="KW-0472">Membrane</keyword>
<sequence>MPGRLSMRPGGRWVLLATWLVVLAALGVCVAQGLRVSTDLRSFMPAPTTPDQRLLMEQVGEGPGSRLLLLAIAGKPDEQLAALSQQLAASLRKDERYSQVLNGSFDIAALDEQLLPYRYLLSPTLDTHAMDAPFLRDELEQRLEDLSSPAAALLKGLLPRDPTLEVLKLAERWTPPKSPDVREGVWFSSQNEALLLVQTRAAGFDPDAQAIAIDGIHKAFDASPGHAGATLKVSGPGYFSVVANAQTRGQAEWIGRISTMGFIVLLLLAYRSIGSLLLSALPIASAALAGIAALIVLFPQVHGITLAFGFTLLGVAQEYPIRVLSHRRAGENALQSVRDLWPLLLTAIASACIAYLAFYASGVNGLKQLAVFTITGLLVAGFSTRYLLPHLLPVRVHDVAGMGWLVRARRWVDALPRPRWVPLLVALATVLMLLFARGAFWQNDLSALTPLPQDLLREDARLREALGAPDVRYLLVLEAQDEQGVLALSERLQPMAEALVAKHAVDAIELPSRYLPSEAVQRTRQQRLPDRATLERALAEAEQGMPFQPGLFVPFIDDVQKARGLPLLTEERFAASPLGQRVAAMLMSRGDHWVGLGTLSGVHDVTALQALPQGSHGAVRLLDLKETAESMVVSYRTRILHALLAATVLLVIAITVALRSLRRAWHVLAPMTLATFLVLAVERVAGVEISLFHLVALILAAGLGLHYALFFERDTGDAAEQRRTLHATLVCVLSALLVFGMLAWSSIPVLRAIGLTVSLGVAFHFCLSILMAPHARQD</sequence>
<evidence type="ECO:0000313" key="9">
    <source>
        <dbReference type="Proteomes" id="UP000248926"/>
    </source>
</evidence>
<dbReference type="SUPFAM" id="SSF82866">
    <property type="entry name" value="Multidrug efflux transporter AcrB transmembrane domain"/>
    <property type="match status" value="2"/>
</dbReference>
<feature type="transmembrane region" description="Helical" evidence="6">
    <location>
        <begin position="341"/>
        <end position="363"/>
    </location>
</feature>
<keyword evidence="3 6" id="KW-0812">Transmembrane</keyword>
<gene>
    <name evidence="8" type="ORF">CA260_19740</name>
</gene>
<comment type="subcellular location">
    <subcellularLocation>
        <location evidence="1">Cell membrane</location>
        <topology evidence="1">Multi-pass membrane protein</topology>
    </subcellularLocation>
</comment>
<evidence type="ECO:0000256" key="1">
    <source>
        <dbReference type="ARBA" id="ARBA00004651"/>
    </source>
</evidence>
<dbReference type="GO" id="GO:0005886">
    <property type="term" value="C:plasma membrane"/>
    <property type="evidence" value="ECO:0007669"/>
    <property type="project" value="UniProtKB-SubCell"/>
</dbReference>
<feature type="transmembrane region" description="Helical" evidence="6">
    <location>
        <begin position="691"/>
        <end position="711"/>
    </location>
</feature>
<dbReference type="EMBL" id="NFZS01000006">
    <property type="protein sequence ID" value="RAO74696.1"/>
    <property type="molecule type" value="Genomic_DNA"/>
</dbReference>
<protein>
    <submittedName>
        <fullName evidence="8">Xanthomonadin transporter</fullName>
    </submittedName>
</protein>
<dbReference type="AlphaFoldDB" id="A0A328P123"/>
<evidence type="ECO:0000259" key="7">
    <source>
        <dbReference type="Pfam" id="PF03176"/>
    </source>
</evidence>
<keyword evidence="9" id="KW-1185">Reference proteome</keyword>
<feature type="transmembrane region" description="Helical" evidence="6">
    <location>
        <begin position="723"/>
        <end position="744"/>
    </location>
</feature>
<evidence type="ECO:0000256" key="3">
    <source>
        <dbReference type="ARBA" id="ARBA00022692"/>
    </source>
</evidence>
<dbReference type="Pfam" id="PF03176">
    <property type="entry name" value="MMPL"/>
    <property type="match status" value="1"/>
</dbReference>
<feature type="domain" description="Membrane transport protein MMPL" evidence="7">
    <location>
        <begin position="179"/>
        <end position="394"/>
    </location>
</feature>
<keyword evidence="2" id="KW-1003">Cell membrane</keyword>
<dbReference type="InterPro" id="IPR050545">
    <property type="entry name" value="Mycobact_MmpL"/>
</dbReference>
<evidence type="ECO:0000313" key="8">
    <source>
        <dbReference type="EMBL" id="RAO74696.1"/>
    </source>
</evidence>
<feature type="transmembrane region" description="Helical" evidence="6">
    <location>
        <begin position="253"/>
        <end position="270"/>
    </location>
</feature>
<comment type="caution">
    <text evidence="8">The sequence shown here is derived from an EMBL/GenBank/DDBJ whole genome shotgun (WGS) entry which is preliminary data.</text>
</comment>
<feature type="transmembrane region" description="Helical" evidence="6">
    <location>
        <begin position="420"/>
        <end position="441"/>
    </location>
</feature>
<organism evidence="8 9">
    <name type="scientific">Dyella jiangningensis</name>
    <dbReference type="NCBI Taxonomy" id="1379159"/>
    <lineage>
        <taxon>Bacteria</taxon>
        <taxon>Pseudomonadati</taxon>
        <taxon>Pseudomonadota</taxon>
        <taxon>Gammaproteobacteria</taxon>
        <taxon>Lysobacterales</taxon>
        <taxon>Rhodanobacteraceae</taxon>
        <taxon>Dyella</taxon>
    </lineage>
</organism>
<feature type="transmembrane region" description="Helical" evidence="6">
    <location>
        <begin position="277"/>
        <end position="298"/>
    </location>
</feature>
<evidence type="ECO:0000256" key="4">
    <source>
        <dbReference type="ARBA" id="ARBA00022989"/>
    </source>
</evidence>
<feature type="transmembrane region" description="Helical" evidence="6">
    <location>
        <begin position="639"/>
        <end position="658"/>
    </location>
</feature>
<evidence type="ECO:0000256" key="5">
    <source>
        <dbReference type="ARBA" id="ARBA00023136"/>
    </source>
</evidence>
<name>A0A328P123_9GAMM</name>
<feature type="transmembrane region" description="Helical" evidence="6">
    <location>
        <begin position="750"/>
        <end position="772"/>
    </location>
</feature>
<accession>A0A328P123</accession>
<evidence type="ECO:0000256" key="6">
    <source>
        <dbReference type="SAM" id="Phobius"/>
    </source>
</evidence>
<dbReference type="OrthoDB" id="9780358at2"/>
<evidence type="ECO:0000256" key="2">
    <source>
        <dbReference type="ARBA" id="ARBA00022475"/>
    </source>
</evidence>
<dbReference type="Gene3D" id="1.20.1640.10">
    <property type="entry name" value="Multidrug efflux transporter AcrB transmembrane domain"/>
    <property type="match status" value="2"/>
</dbReference>
<dbReference type="InterPro" id="IPR004869">
    <property type="entry name" value="MMPL_dom"/>
</dbReference>
<feature type="transmembrane region" description="Helical" evidence="6">
    <location>
        <begin position="369"/>
        <end position="388"/>
    </location>
</feature>
<keyword evidence="4 6" id="KW-1133">Transmembrane helix</keyword>
<dbReference type="Proteomes" id="UP000248926">
    <property type="component" value="Unassembled WGS sequence"/>
</dbReference>
<dbReference type="PANTHER" id="PTHR33406">
    <property type="entry name" value="MEMBRANE PROTEIN MJ1562-RELATED"/>
    <property type="match status" value="1"/>
</dbReference>
<dbReference type="PANTHER" id="PTHR33406:SF13">
    <property type="entry name" value="MEMBRANE PROTEIN YDFJ"/>
    <property type="match status" value="1"/>
</dbReference>